<dbReference type="AlphaFoldDB" id="I3R4N3"/>
<dbReference type="Pfam" id="PF10604">
    <property type="entry name" value="Polyketide_cyc2"/>
    <property type="match status" value="1"/>
</dbReference>
<dbReference type="HOGENOM" id="CLU_135431_0_0_2"/>
<name>I3R4N3_HALMT</name>
<dbReference type="Gene3D" id="3.30.530.20">
    <property type="match status" value="1"/>
</dbReference>
<sequence length="146" mass="16012">MGDNIGAIRPHFERTVDGRRLVVSREVSAPESIVWDMLVSVEDWPEWGPSVSAVRGVDGKIEAGSRGEVRVGGIWIPFTIETCNDHRWTWRVAGIPATGHRVEAVGIDRCEVAFEIPPLAGPYVVVCVAALRRIDRLATSAKNKQG</sequence>
<proteinExistence type="predicted"/>
<gene>
    <name evidence="1" type="ordered locus">HFX_1485</name>
</gene>
<dbReference type="SUPFAM" id="SSF55961">
    <property type="entry name" value="Bet v1-like"/>
    <property type="match status" value="1"/>
</dbReference>
<dbReference type="STRING" id="523841.HFX_1485"/>
<dbReference type="KEGG" id="hme:HFX_1485"/>
<dbReference type="eggNOG" id="arCOG06222">
    <property type="taxonomic scope" value="Archaea"/>
</dbReference>
<evidence type="ECO:0000313" key="1">
    <source>
        <dbReference type="EMBL" id="AFK19193.2"/>
    </source>
</evidence>
<dbReference type="InterPro" id="IPR019587">
    <property type="entry name" value="Polyketide_cyclase/dehydratase"/>
</dbReference>
<evidence type="ECO:0008006" key="3">
    <source>
        <dbReference type="Google" id="ProtNLM"/>
    </source>
</evidence>
<organism evidence="1 2">
    <name type="scientific">Haloferax mediterranei (strain ATCC 33500 / DSM 1411 / JCM 8866 / NBRC 14739 / NCIMB 2177 / R-4)</name>
    <name type="common">Halobacterium mediterranei</name>
    <dbReference type="NCBI Taxonomy" id="523841"/>
    <lineage>
        <taxon>Archaea</taxon>
        <taxon>Methanobacteriati</taxon>
        <taxon>Methanobacteriota</taxon>
        <taxon>Stenosarchaea group</taxon>
        <taxon>Halobacteria</taxon>
        <taxon>Halobacteriales</taxon>
        <taxon>Haloferacaceae</taxon>
        <taxon>Haloferax</taxon>
    </lineage>
</organism>
<evidence type="ECO:0000313" key="2">
    <source>
        <dbReference type="Proteomes" id="UP000006469"/>
    </source>
</evidence>
<accession>I3R4N3</accession>
<dbReference type="Proteomes" id="UP000006469">
    <property type="component" value="Chromosome"/>
</dbReference>
<dbReference type="EMBL" id="CP001868">
    <property type="protein sequence ID" value="AFK19193.2"/>
    <property type="molecule type" value="Genomic_DNA"/>
</dbReference>
<dbReference type="InterPro" id="IPR023393">
    <property type="entry name" value="START-like_dom_sf"/>
</dbReference>
<reference evidence="1 2" key="1">
    <citation type="journal article" date="2012" name="J. Bacteriol.">
        <title>Complete genome sequence of the metabolically versatile halophilic archaeon Haloferax mediterranei, a poly(3-hydroxybutyrate-co-3-hydroxyvalerate) producer.</title>
        <authorList>
            <person name="Han J."/>
            <person name="Zhang F."/>
            <person name="Hou J."/>
            <person name="Liu X."/>
            <person name="Li M."/>
            <person name="Liu H."/>
            <person name="Cai L."/>
            <person name="Zhang B."/>
            <person name="Chen Y."/>
            <person name="Zhou J."/>
            <person name="Hu S."/>
            <person name="Xiang H."/>
        </authorList>
    </citation>
    <scope>NUCLEOTIDE SEQUENCE [LARGE SCALE GENOMIC DNA]</scope>
    <source>
        <strain evidence="2">ATCC 33500 / DSM 1411 / JCM 8866 / NBRC 14739 / NCIMB 2177 / R-4</strain>
    </source>
</reference>
<protein>
    <recommendedName>
        <fullName evidence="3">Polyketide cyclase</fullName>
    </recommendedName>
</protein>